<evidence type="ECO:0000256" key="3">
    <source>
        <dbReference type="ARBA" id="ARBA00023237"/>
    </source>
</evidence>
<feature type="domain" description="TonB-dependent receptor plug" evidence="7">
    <location>
        <begin position="74"/>
        <end position="176"/>
    </location>
</feature>
<keyword evidence="3" id="KW-0998">Cell outer membrane</keyword>
<name>A0ABT5HKB7_9CAUL</name>
<proteinExistence type="inferred from homology"/>
<comment type="subcellular location">
    <subcellularLocation>
        <location evidence="1 4">Cell outer membrane</location>
    </subcellularLocation>
</comment>
<dbReference type="InterPro" id="IPR012910">
    <property type="entry name" value="Plug_dom"/>
</dbReference>
<reference evidence="8 9" key="1">
    <citation type="submission" date="2023-01" db="EMBL/GenBank/DDBJ databases">
        <title>Novel species of the genus Asticcacaulis isolated from rivers.</title>
        <authorList>
            <person name="Lu H."/>
        </authorList>
    </citation>
    <scope>NUCLEOTIDE SEQUENCE [LARGE SCALE GENOMIC DNA]</scope>
    <source>
        <strain evidence="8 9">LKC15W</strain>
    </source>
</reference>
<accession>A0ABT5HKB7</accession>
<gene>
    <name evidence="8" type="ORF">PQU98_10620</name>
</gene>
<evidence type="ECO:0000256" key="5">
    <source>
        <dbReference type="SAM" id="SignalP"/>
    </source>
</evidence>
<dbReference type="Pfam" id="PF07715">
    <property type="entry name" value="Plug"/>
    <property type="match status" value="1"/>
</dbReference>
<feature type="domain" description="TonB-dependent receptor-like beta-barrel" evidence="6">
    <location>
        <begin position="450"/>
        <end position="927"/>
    </location>
</feature>
<dbReference type="Gene3D" id="2.170.130.10">
    <property type="entry name" value="TonB-dependent receptor, plug domain"/>
    <property type="match status" value="1"/>
</dbReference>
<dbReference type="EMBL" id="JAQQKV010000002">
    <property type="protein sequence ID" value="MDC7676586.1"/>
    <property type="molecule type" value="Genomic_DNA"/>
</dbReference>
<sequence>MDISFSRRARARSRMARATLLGATILAGMAGSVWAQDAAPEATTPAASEDVTEVVVIGYRGSLLNSARAKQNAVNFTDSIFAQDMGKFPDLNLAESLQRIPGVQISRNGYTGEGTQVNVRGLGPSFTKVVLNGNGVAVASDGGIDGGSSNREVDLDLFPSELFTRLTVSKSPLASQLEGGMSIVDMRNARPFDDKGQHISVSVSGTYGQASEEFAPRGAITFSKTWDKWGVLVGLAGSSQRTRSDGFDSVGWSNANLACPSGSTDCSNAQGNNFSFATVVPANAGNGLTPGMTLGLSQLLALNPGLTANQLTNAMIPRLGRLNYIDGKRDRITLLGAVEYRPSDDLRFALDIMGAKAKGEYDRSSFNWFVRNSSTAATGGMVPLNLKVDANNVVTSGTFANSAMFVEARTFDEDLDFININPSMTWQINEKLRLDAQLNYTHSVFFREAPSFLFNTPFNSGLTITYTNDGDIPTIKPSANIADPNLGWTWNRVNIQNVKRSTYTQGAHADLTYDFDNGATLKTGYAYDEADRRIQAYDNSANYQAFAFAAVPQTAIAGYLGTGPASNFTHILDGTPGFTLHVLPDLDKLKAATNYAAYNAAAPRTNSSALGTPSGRINDSTQGLYGEYAATFPIASFDVKVNYGVRWFETDQTVTGPITVNGVTTFQTLETSYGGVLPSFNASTKLTDKLLVRAAASKTVTRANPNSLLPGVSFSDPSAQNASSGNPSLKPYYSENYDLGAEYYTGGLGYVSAAIFKKHVTGYTQVRQTTQLFTDLGIDFASLTAQQQQAINDRGGPSVAQVFVNTPVNIDSINLTGIELGWVQPLDFIVEGLGFSTNYTHLDDGFDGAKAQLSPQTVNATGYYENDKLSFRLSYVWFDERIVAGAPQNGLMLPLKATDRGQVDMAASYNTSFWGSDGQITFEATNITNEPFRTLFGYENAPYSHFNPGAMYHIGWSGKF</sequence>
<keyword evidence="4" id="KW-0798">TonB box</keyword>
<dbReference type="Proteomes" id="UP001218579">
    <property type="component" value="Unassembled WGS sequence"/>
</dbReference>
<dbReference type="InterPro" id="IPR010104">
    <property type="entry name" value="TonB_rcpt_bac"/>
</dbReference>
<dbReference type="SUPFAM" id="SSF56935">
    <property type="entry name" value="Porins"/>
    <property type="match status" value="1"/>
</dbReference>
<dbReference type="Pfam" id="PF00593">
    <property type="entry name" value="TonB_dep_Rec_b-barrel"/>
    <property type="match status" value="1"/>
</dbReference>
<keyword evidence="9" id="KW-1185">Reference proteome</keyword>
<keyword evidence="8" id="KW-0675">Receptor</keyword>
<dbReference type="PANTHER" id="PTHR40980:SF3">
    <property type="entry name" value="TONB-DEPENDENT RECEPTOR-LIKE BETA-BARREL DOMAIN-CONTAINING PROTEIN"/>
    <property type="match status" value="1"/>
</dbReference>
<keyword evidence="2 4" id="KW-0472">Membrane</keyword>
<evidence type="ECO:0000256" key="4">
    <source>
        <dbReference type="RuleBase" id="RU003357"/>
    </source>
</evidence>
<dbReference type="InterPro" id="IPR000531">
    <property type="entry name" value="Beta-barrel_TonB"/>
</dbReference>
<comment type="caution">
    <text evidence="8">The sequence shown here is derived from an EMBL/GenBank/DDBJ whole genome shotgun (WGS) entry which is preliminary data.</text>
</comment>
<evidence type="ECO:0000313" key="8">
    <source>
        <dbReference type="EMBL" id="MDC7676586.1"/>
    </source>
</evidence>
<dbReference type="Gene3D" id="2.40.170.20">
    <property type="entry name" value="TonB-dependent receptor, beta-barrel domain"/>
    <property type="match status" value="1"/>
</dbReference>
<evidence type="ECO:0000256" key="1">
    <source>
        <dbReference type="ARBA" id="ARBA00004442"/>
    </source>
</evidence>
<dbReference type="PANTHER" id="PTHR40980">
    <property type="entry name" value="PLUG DOMAIN-CONTAINING PROTEIN"/>
    <property type="match status" value="1"/>
</dbReference>
<evidence type="ECO:0000259" key="7">
    <source>
        <dbReference type="Pfam" id="PF07715"/>
    </source>
</evidence>
<evidence type="ECO:0000259" key="6">
    <source>
        <dbReference type="Pfam" id="PF00593"/>
    </source>
</evidence>
<evidence type="ECO:0000313" key="9">
    <source>
        <dbReference type="Proteomes" id="UP001218579"/>
    </source>
</evidence>
<evidence type="ECO:0000256" key="2">
    <source>
        <dbReference type="ARBA" id="ARBA00023136"/>
    </source>
</evidence>
<feature type="chain" id="PRO_5046864214" evidence="5">
    <location>
        <begin position="36"/>
        <end position="960"/>
    </location>
</feature>
<dbReference type="NCBIfam" id="TIGR01782">
    <property type="entry name" value="TonB-Xanth-Caul"/>
    <property type="match status" value="1"/>
</dbReference>
<comment type="similarity">
    <text evidence="4">Belongs to the TonB-dependent receptor family.</text>
</comment>
<dbReference type="InterPro" id="IPR036942">
    <property type="entry name" value="Beta-barrel_TonB_sf"/>
</dbReference>
<organism evidence="8 9">
    <name type="scientific">Asticcacaulis machinosus</name>
    <dbReference type="NCBI Taxonomy" id="2984211"/>
    <lineage>
        <taxon>Bacteria</taxon>
        <taxon>Pseudomonadati</taxon>
        <taxon>Pseudomonadota</taxon>
        <taxon>Alphaproteobacteria</taxon>
        <taxon>Caulobacterales</taxon>
        <taxon>Caulobacteraceae</taxon>
        <taxon>Asticcacaulis</taxon>
    </lineage>
</organism>
<feature type="signal peptide" evidence="5">
    <location>
        <begin position="1"/>
        <end position="35"/>
    </location>
</feature>
<keyword evidence="5" id="KW-0732">Signal</keyword>
<protein>
    <submittedName>
        <fullName evidence="8">TonB-dependent receptor</fullName>
    </submittedName>
</protein>
<dbReference type="RefSeq" id="WP_272744919.1">
    <property type="nucleotide sequence ID" value="NZ_JAQQKV010000002.1"/>
</dbReference>
<dbReference type="InterPro" id="IPR037066">
    <property type="entry name" value="Plug_dom_sf"/>
</dbReference>